<dbReference type="SUPFAM" id="SSF140453">
    <property type="entry name" value="EsxAB dimer-like"/>
    <property type="match status" value="1"/>
</dbReference>
<name>A0ABP4N126_9ACTN</name>
<dbReference type="EMBL" id="BAAAQD010000023">
    <property type="protein sequence ID" value="GAA1553952.1"/>
    <property type="molecule type" value="Genomic_DNA"/>
</dbReference>
<dbReference type="RefSeq" id="WP_344510109.1">
    <property type="nucleotide sequence ID" value="NZ_BAAAQD010000023.1"/>
</dbReference>
<evidence type="ECO:0000313" key="1">
    <source>
        <dbReference type="EMBL" id="GAA1553952.1"/>
    </source>
</evidence>
<gene>
    <name evidence="1" type="ORF">GCM10009827_088400</name>
</gene>
<proteinExistence type="predicted"/>
<dbReference type="Gene3D" id="1.10.287.1060">
    <property type="entry name" value="ESAT-6-like"/>
    <property type="match status" value="1"/>
</dbReference>
<organism evidence="1 2">
    <name type="scientific">Dactylosporangium maewongense</name>
    <dbReference type="NCBI Taxonomy" id="634393"/>
    <lineage>
        <taxon>Bacteria</taxon>
        <taxon>Bacillati</taxon>
        <taxon>Actinomycetota</taxon>
        <taxon>Actinomycetes</taxon>
        <taxon>Micromonosporales</taxon>
        <taxon>Micromonosporaceae</taxon>
        <taxon>Dactylosporangium</taxon>
    </lineage>
</organism>
<accession>A0ABP4N126</accession>
<evidence type="ECO:0008006" key="3">
    <source>
        <dbReference type="Google" id="ProtNLM"/>
    </source>
</evidence>
<evidence type="ECO:0000313" key="2">
    <source>
        <dbReference type="Proteomes" id="UP001501470"/>
    </source>
</evidence>
<dbReference type="InterPro" id="IPR010310">
    <property type="entry name" value="T7SS_ESAT-6-like"/>
</dbReference>
<sequence length="87" mass="9484">MSVIGGEIGQLHTLNGNFARQSSTVDSLLRDLRTALANTYWQGGASERFRSSWSSEYEPALTRLSVALQDAADEVRRRADALEQAGG</sequence>
<reference evidence="2" key="1">
    <citation type="journal article" date="2019" name="Int. J. Syst. Evol. Microbiol.">
        <title>The Global Catalogue of Microorganisms (GCM) 10K type strain sequencing project: providing services to taxonomists for standard genome sequencing and annotation.</title>
        <authorList>
            <consortium name="The Broad Institute Genomics Platform"/>
            <consortium name="The Broad Institute Genome Sequencing Center for Infectious Disease"/>
            <person name="Wu L."/>
            <person name="Ma J."/>
        </authorList>
    </citation>
    <scope>NUCLEOTIDE SEQUENCE [LARGE SCALE GENOMIC DNA]</scope>
    <source>
        <strain evidence="2">JCM 15933</strain>
    </source>
</reference>
<comment type="caution">
    <text evidence="1">The sequence shown here is derived from an EMBL/GenBank/DDBJ whole genome shotgun (WGS) entry which is preliminary data.</text>
</comment>
<protein>
    <recommendedName>
        <fullName evidence="3">WXG100 family type VII secretion target</fullName>
    </recommendedName>
</protein>
<dbReference type="Pfam" id="PF06013">
    <property type="entry name" value="WXG100"/>
    <property type="match status" value="1"/>
</dbReference>
<dbReference type="Proteomes" id="UP001501470">
    <property type="component" value="Unassembled WGS sequence"/>
</dbReference>
<keyword evidence="2" id="KW-1185">Reference proteome</keyword>
<dbReference type="InterPro" id="IPR036689">
    <property type="entry name" value="ESAT-6-like_sf"/>
</dbReference>